<keyword evidence="7" id="KW-1133">Transmembrane helix</keyword>
<dbReference type="InterPro" id="IPR007110">
    <property type="entry name" value="Ig-like_dom"/>
</dbReference>
<evidence type="ECO:0000256" key="1">
    <source>
        <dbReference type="ARBA" id="ARBA00004370"/>
    </source>
</evidence>
<reference evidence="13" key="2">
    <citation type="submission" date="2025-09" db="UniProtKB">
        <authorList>
            <consortium name="Ensembl"/>
        </authorList>
    </citation>
    <scope>IDENTIFICATION</scope>
</reference>
<dbReference type="Ensembl" id="ENSEBUT00000011992.1">
    <property type="protein sequence ID" value="ENSEBUP00000011424.1"/>
    <property type="gene ID" value="ENSEBUG00000007324.1"/>
</dbReference>
<evidence type="ECO:0000256" key="3">
    <source>
        <dbReference type="ARBA" id="ARBA00022692"/>
    </source>
</evidence>
<evidence type="ECO:0000256" key="4">
    <source>
        <dbReference type="ARBA" id="ARBA00022729"/>
    </source>
</evidence>
<dbReference type="InterPro" id="IPR013783">
    <property type="entry name" value="Ig-like_fold"/>
</dbReference>
<evidence type="ECO:0000256" key="5">
    <source>
        <dbReference type="ARBA" id="ARBA00022737"/>
    </source>
</evidence>
<dbReference type="OMA" id="CEVENKH"/>
<keyword evidence="10" id="KW-0325">Glycoprotein</keyword>
<dbReference type="GeneTree" id="ENSGT00940000161167"/>
<dbReference type="Pfam" id="PF07686">
    <property type="entry name" value="V-set"/>
    <property type="match status" value="1"/>
</dbReference>
<feature type="domain" description="Ig-like" evidence="12">
    <location>
        <begin position="196"/>
        <end position="323"/>
    </location>
</feature>
<dbReference type="InterPro" id="IPR013162">
    <property type="entry name" value="CD80_C2-set"/>
</dbReference>
<organism evidence="13 14">
    <name type="scientific">Eptatretus burgeri</name>
    <name type="common">Inshore hagfish</name>
    <dbReference type="NCBI Taxonomy" id="7764"/>
    <lineage>
        <taxon>Eukaryota</taxon>
        <taxon>Metazoa</taxon>
        <taxon>Chordata</taxon>
        <taxon>Craniata</taxon>
        <taxon>Vertebrata</taxon>
        <taxon>Cyclostomata</taxon>
        <taxon>Myxini</taxon>
        <taxon>Myxiniformes</taxon>
        <taxon>Myxinidae</taxon>
        <taxon>Eptatretinae</taxon>
        <taxon>Eptatretus</taxon>
    </lineage>
</organism>
<dbReference type="Proteomes" id="UP000694388">
    <property type="component" value="Unplaced"/>
</dbReference>
<feature type="signal peptide" evidence="11">
    <location>
        <begin position="1"/>
        <end position="23"/>
    </location>
</feature>
<dbReference type="InterPro" id="IPR051427">
    <property type="entry name" value="Nectin/Nectin-like"/>
</dbReference>
<sequence>GSDCLFVCLSFCLFVCLFGCTELSYLSSLIDVTVPSSPLCSSSLCFFSHLSLKVMTQISWQRITNELGEPIKSNVAVYNPQLGKSYPSSALRDRVQFRNQDPKVDPSLVLFNPRSSDDGLYVCEVSTFPTGNADAKINLTIIVNISFIPQRLVLASAGPLEVAKCVASGGRPPATFSWTVPSGLKYGEKTMLTTEPDKTQTVTSTLQVVDGTWRVNGMLATCHVSHRAFDHPYNLRTTLEVMYPPEDVELTGYDHNWFRGRTDLLLECKAQSNPVPKMNGSLPDDAKPNGAFLKLDGPVSERHNGTYMCQASNGLGTRLAAVTVFILGDLSLLGNVCVCQ</sequence>
<accession>A0A8C4Q8M9</accession>
<evidence type="ECO:0000259" key="12">
    <source>
        <dbReference type="PROSITE" id="PS50835"/>
    </source>
</evidence>
<reference evidence="13" key="1">
    <citation type="submission" date="2025-08" db="UniProtKB">
        <authorList>
            <consortium name="Ensembl"/>
        </authorList>
    </citation>
    <scope>IDENTIFICATION</scope>
</reference>
<keyword evidence="4 11" id="KW-0732">Signal</keyword>
<dbReference type="Pfam" id="PF08205">
    <property type="entry name" value="C2-set_2"/>
    <property type="match status" value="1"/>
</dbReference>
<dbReference type="PROSITE" id="PS50835">
    <property type="entry name" value="IG_LIKE"/>
    <property type="match status" value="2"/>
</dbReference>
<keyword evidence="14" id="KW-1185">Reference proteome</keyword>
<evidence type="ECO:0000256" key="9">
    <source>
        <dbReference type="ARBA" id="ARBA00023157"/>
    </source>
</evidence>
<dbReference type="PANTHER" id="PTHR23277:SF108">
    <property type="entry name" value="FASCICLIN-3"/>
    <property type="match status" value="1"/>
</dbReference>
<dbReference type="InterPro" id="IPR036179">
    <property type="entry name" value="Ig-like_dom_sf"/>
</dbReference>
<dbReference type="PANTHER" id="PTHR23277">
    <property type="entry name" value="NECTIN-RELATED"/>
    <property type="match status" value="1"/>
</dbReference>
<evidence type="ECO:0000256" key="6">
    <source>
        <dbReference type="ARBA" id="ARBA00022889"/>
    </source>
</evidence>
<proteinExistence type="inferred from homology"/>
<evidence type="ECO:0000313" key="14">
    <source>
        <dbReference type="Proteomes" id="UP000694388"/>
    </source>
</evidence>
<protein>
    <recommendedName>
        <fullName evidence="12">Ig-like domain-containing protein</fullName>
    </recommendedName>
</protein>
<keyword evidence="3" id="KW-0812">Transmembrane</keyword>
<evidence type="ECO:0000256" key="11">
    <source>
        <dbReference type="SAM" id="SignalP"/>
    </source>
</evidence>
<dbReference type="GO" id="GO:0007156">
    <property type="term" value="P:homophilic cell adhesion via plasma membrane adhesion molecules"/>
    <property type="evidence" value="ECO:0007669"/>
    <property type="project" value="TreeGrafter"/>
</dbReference>
<feature type="domain" description="Ig-like" evidence="12">
    <location>
        <begin position="45"/>
        <end position="140"/>
    </location>
</feature>
<evidence type="ECO:0000256" key="2">
    <source>
        <dbReference type="ARBA" id="ARBA00007810"/>
    </source>
</evidence>
<dbReference type="GO" id="GO:0005912">
    <property type="term" value="C:adherens junction"/>
    <property type="evidence" value="ECO:0007669"/>
    <property type="project" value="TreeGrafter"/>
</dbReference>
<comment type="subcellular location">
    <subcellularLocation>
        <location evidence="1">Membrane</location>
    </subcellularLocation>
</comment>
<dbReference type="InterPro" id="IPR013106">
    <property type="entry name" value="Ig_V-set"/>
</dbReference>
<dbReference type="AlphaFoldDB" id="A0A8C4Q8M9"/>
<comment type="similarity">
    <text evidence="2">Belongs to the nectin family.</text>
</comment>
<name>A0A8C4Q8M9_EPTBU</name>
<dbReference type="GO" id="GO:0007157">
    <property type="term" value="P:heterophilic cell-cell adhesion via plasma membrane cell adhesion molecules"/>
    <property type="evidence" value="ECO:0007669"/>
    <property type="project" value="TreeGrafter"/>
</dbReference>
<dbReference type="SUPFAM" id="SSF48726">
    <property type="entry name" value="Immunoglobulin"/>
    <property type="match status" value="3"/>
</dbReference>
<dbReference type="Gene3D" id="2.60.40.10">
    <property type="entry name" value="Immunoglobulins"/>
    <property type="match status" value="3"/>
</dbReference>
<keyword evidence="5" id="KW-0677">Repeat</keyword>
<keyword evidence="8" id="KW-0472">Membrane</keyword>
<evidence type="ECO:0000256" key="8">
    <source>
        <dbReference type="ARBA" id="ARBA00023136"/>
    </source>
</evidence>
<dbReference type="GO" id="GO:0016020">
    <property type="term" value="C:membrane"/>
    <property type="evidence" value="ECO:0007669"/>
    <property type="project" value="UniProtKB-SubCell"/>
</dbReference>
<evidence type="ECO:0000256" key="10">
    <source>
        <dbReference type="ARBA" id="ARBA00023180"/>
    </source>
</evidence>
<evidence type="ECO:0000313" key="13">
    <source>
        <dbReference type="Ensembl" id="ENSEBUP00000011424.1"/>
    </source>
</evidence>
<keyword evidence="9" id="KW-1015">Disulfide bond</keyword>
<keyword evidence="6" id="KW-0130">Cell adhesion</keyword>
<feature type="chain" id="PRO_5034042774" description="Ig-like domain-containing protein" evidence="11">
    <location>
        <begin position="24"/>
        <end position="340"/>
    </location>
</feature>
<evidence type="ECO:0000256" key="7">
    <source>
        <dbReference type="ARBA" id="ARBA00022989"/>
    </source>
</evidence>